<keyword evidence="2" id="KW-1185">Reference proteome</keyword>
<accession>A0ACB9YQ69</accession>
<evidence type="ECO:0000313" key="1">
    <source>
        <dbReference type="EMBL" id="KAI4861103.1"/>
    </source>
</evidence>
<sequence length="408" mass="44509">MAVKAAIFVVLLAAFLPILYDAFQIVPMLWQNAPGRLASINTFKSYELKFADKARSCEDGLLIESKGIAILSCDPGREKWNTVMGVSLPGPISGAEIYAYDYKDSDAPDSDSLKRFEILGYEPGSDLHTLGMEYHEETSTLFVANHRSSGPVIEMFKLDFAALTARHFRTIRHPLLHGPNSLALINDHELLVTNDHHFLALENPMLAKMETYLNLPLGTVVHVDFSPILKDPTSAVNAKVAARFAFPNGIEILNATTVAVASTVKRAVYLYELVRPGPGNDTSSSSSPALKYKSTIRFPFMVDNIQAASDGSLFAAGHPYPFTLEKFSHTRHLCNSPADLAAADPEARAYCETASSASWVSKWTEAGGVEHLYAGSEYPTSCTAAFDAGRNVGIVTGLYAKGILVWRE</sequence>
<dbReference type="EMBL" id="MU393562">
    <property type="protein sequence ID" value="KAI4861103.1"/>
    <property type="molecule type" value="Genomic_DNA"/>
</dbReference>
<dbReference type="Proteomes" id="UP001497700">
    <property type="component" value="Unassembled WGS sequence"/>
</dbReference>
<comment type="caution">
    <text evidence="1">The sequence shown here is derived from an EMBL/GenBank/DDBJ whole genome shotgun (WGS) entry which is preliminary data.</text>
</comment>
<organism evidence="1 2">
    <name type="scientific">Hypoxylon rubiginosum</name>
    <dbReference type="NCBI Taxonomy" id="110542"/>
    <lineage>
        <taxon>Eukaryota</taxon>
        <taxon>Fungi</taxon>
        <taxon>Dikarya</taxon>
        <taxon>Ascomycota</taxon>
        <taxon>Pezizomycotina</taxon>
        <taxon>Sordariomycetes</taxon>
        <taxon>Xylariomycetidae</taxon>
        <taxon>Xylariales</taxon>
        <taxon>Hypoxylaceae</taxon>
        <taxon>Hypoxylon</taxon>
    </lineage>
</organism>
<name>A0ACB9YQ69_9PEZI</name>
<gene>
    <name evidence="1" type="ORF">F4820DRAFT_434816</name>
</gene>
<evidence type="ECO:0000313" key="2">
    <source>
        <dbReference type="Proteomes" id="UP001497700"/>
    </source>
</evidence>
<reference evidence="1 2" key="1">
    <citation type="journal article" date="2022" name="New Phytol.">
        <title>Ecological generalism drives hyperdiversity of secondary metabolite gene clusters in xylarialean endophytes.</title>
        <authorList>
            <person name="Franco M.E.E."/>
            <person name="Wisecaver J.H."/>
            <person name="Arnold A.E."/>
            <person name="Ju Y.M."/>
            <person name="Slot J.C."/>
            <person name="Ahrendt S."/>
            <person name="Moore L.P."/>
            <person name="Eastman K.E."/>
            <person name="Scott K."/>
            <person name="Konkel Z."/>
            <person name="Mondo S.J."/>
            <person name="Kuo A."/>
            <person name="Hayes R.D."/>
            <person name="Haridas S."/>
            <person name="Andreopoulos B."/>
            <person name="Riley R."/>
            <person name="LaButti K."/>
            <person name="Pangilinan J."/>
            <person name="Lipzen A."/>
            <person name="Amirebrahimi M."/>
            <person name="Yan J."/>
            <person name="Adam C."/>
            <person name="Keymanesh K."/>
            <person name="Ng V."/>
            <person name="Louie K."/>
            <person name="Northen T."/>
            <person name="Drula E."/>
            <person name="Henrissat B."/>
            <person name="Hsieh H.M."/>
            <person name="Youens-Clark K."/>
            <person name="Lutzoni F."/>
            <person name="Miadlikowska J."/>
            <person name="Eastwood D.C."/>
            <person name="Hamelin R.C."/>
            <person name="Grigoriev I.V."/>
            <person name="U'Ren J.M."/>
        </authorList>
    </citation>
    <scope>NUCLEOTIDE SEQUENCE [LARGE SCALE GENOMIC DNA]</scope>
    <source>
        <strain evidence="1 2">CBS 119005</strain>
    </source>
</reference>
<proteinExistence type="predicted"/>
<protein>
    <submittedName>
        <fullName evidence="1">Calcium-dependent phosphotriesterase</fullName>
    </submittedName>
</protein>